<dbReference type="SUPFAM" id="SSF158622">
    <property type="entry name" value="YheA/YmcA-like"/>
    <property type="match status" value="1"/>
</dbReference>
<keyword evidence="2" id="KW-1185">Reference proteome</keyword>
<dbReference type="OrthoDB" id="2382052at2"/>
<dbReference type="RefSeq" id="WP_087458075.1">
    <property type="nucleotide sequence ID" value="NZ_CP021434.1"/>
</dbReference>
<dbReference type="InterPro" id="IPR023378">
    <property type="entry name" value="YheA/YmcA-like_dom_sf"/>
</dbReference>
<dbReference type="Pfam" id="PF06133">
    <property type="entry name" value="Com_YlbF"/>
    <property type="match status" value="1"/>
</dbReference>
<sequence length="140" mass="14648">MSNALATHPVLAERAEQIGAMVTRSLEMSIFKQAERDLHQDGEAQSLIAELQQKQASGEEVDAVLDRLEGLDVVRHFTSAQQGLSEVIEHVTKILTATLSGRLDIVLEQEGGCCSSCPSTGCDGVSSAAGCTGSASTCSA</sequence>
<dbReference type="EMBL" id="CP021434">
    <property type="protein sequence ID" value="ARU62721.1"/>
    <property type="molecule type" value="Genomic_DNA"/>
</dbReference>
<evidence type="ECO:0008006" key="3">
    <source>
        <dbReference type="Google" id="ProtNLM"/>
    </source>
</evidence>
<reference evidence="2" key="1">
    <citation type="submission" date="2017-05" db="EMBL/GenBank/DDBJ databases">
        <authorList>
            <person name="Sung H."/>
        </authorList>
    </citation>
    <scope>NUCLEOTIDE SEQUENCE [LARGE SCALE GENOMIC DNA]</scope>
    <source>
        <strain evidence="2">AR23208</strain>
    </source>
</reference>
<gene>
    <name evidence="1" type="ORF">CBW65_18360</name>
</gene>
<accession>A0A1Y0IQC2</accession>
<evidence type="ECO:0000313" key="2">
    <source>
        <dbReference type="Proteomes" id="UP000195437"/>
    </source>
</evidence>
<organism evidence="1 2">
    <name type="scientific">Tumebacillus avium</name>
    <dbReference type="NCBI Taxonomy" id="1903704"/>
    <lineage>
        <taxon>Bacteria</taxon>
        <taxon>Bacillati</taxon>
        <taxon>Bacillota</taxon>
        <taxon>Bacilli</taxon>
        <taxon>Bacillales</taxon>
        <taxon>Alicyclobacillaceae</taxon>
        <taxon>Tumebacillus</taxon>
    </lineage>
</organism>
<dbReference type="AlphaFoldDB" id="A0A1Y0IQC2"/>
<protein>
    <recommendedName>
        <fullName evidence="3">YlbF family regulator</fullName>
    </recommendedName>
</protein>
<proteinExistence type="predicted"/>
<name>A0A1Y0IQC2_9BACL</name>
<dbReference type="Proteomes" id="UP000195437">
    <property type="component" value="Chromosome"/>
</dbReference>
<dbReference type="KEGG" id="tum:CBW65_18360"/>
<evidence type="ECO:0000313" key="1">
    <source>
        <dbReference type="EMBL" id="ARU62721.1"/>
    </source>
</evidence>
<dbReference type="InterPro" id="IPR010368">
    <property type="entry name" value="Com_YlbF"/>
</dbReference>
<dbReference type="Gene3D" id="1.20.1500.10">
    <property type="entry name" value="YheA/YmcA-like"/>
    <property type="match status" value="1"/>
</dbReference>